<proteinExistence type="predicted"/>
<protein>
    <submittedName>
        <fullName evidence="1">Uncharacterized protein</fullName>
    </submittedName>
</protein>
<evidence type="ECO:0000313" key="1">
    <source>
        <dbReference type="EMBL" id="TXX67136.1"/>
    </source>
</evidence>
<reference evidence="1 2" key="1">
    <citation type="submission" date="2019-06" db="EMBL/GenBank/DDBJ databases">
        <title>Vibrio cholerae phylogeny based on whole-genome sequencing reveals genetic diversity and population strucutre.</title>
        <authorList>
            <person name="Zhiqiu Y."/>
            <person name="Bin L."/>
            <person name="Lingyan J."/>
        </authorList>
    </citation>
    <scope>NUCLEOTIDE SEQUENCE [LARGE SCALE GENOMIC DNA]</scope>
    <source>
        <strain evidence="1 2">N2814</strain>
    </source>
</reference>
<organism evidence="1 2">
    <name type="scientific">Vibrio cholerae</name>
    <dbReference type="NCBI Taxonomy" id="666"/>
    <lineage>
        <taxon>Bacteria</taxon>
        <taxon>Pseudomonadati</taxon>
        <taxon>Pseudomonadota</taxon>
        <taxon>Gammaproteobacteria</taxon>
        <taxon>Vibrionales</taxon>
        <taxon>Vibrionaceae</taxon>
        <taxon>Vibrio</taxon>
    </lineage>
</organism>
<dbReference type="AlphaFoldDB" id="A0ABD7STB1"/>
<dbReference type="Proteomes" id="UP000323819">
    <property type="component" value="Unassembled WGS sequence"/>
</dbReference>
<accession>A0ABD7STB1</accession>
<name>A0ABD7STB1_VIBCL</name>
<evidence type="ECO:0000313" key="2">
    <source>
        <dbReference type="Proteomes" id="UP000323819"/>
    </source>
</evidence>
<dbReference type="EMBL" id="VSIJ01000005">
    <property type="protein sequence ID" value="TXX67136.1"/>
    <property type="molecule type" value="Genomic_DNA"/>
</dbReference>
<sequence>MDVGYEYLTDRGVATVVGTIRDYLFSVHLSPAPKKSQAFNGELSLIIARKISPTDLLGSILFSDIVYHAAENKDFVLDDNQTLFTAAECSFIDQKIWGVLQKKYQIAPDYFLKQKTTEGDYHG</sequence>
<dbReference type="RefSeq" id="WP_119564891.1">
    <property type="nucleotide sequence ID" value="NZ_JAWWVO010000009.1"/>
</dbReference>
<comment type="caution">
    <text evidence="1">The sequence shown here is derived from an EMBL/GenBank/DDBJ whole genome shotgun (WGS) entry which is preliminary data.</text>
</comment>
<gene>
    <name evidence="1" type="ORF">FXF03_00795</name>
</gene>